<evidence type="ECO:0000256" key="4">
    <source>
        <dbReference type="ARBA" id="ARBA00022559"/>
    </source>
</evidence>
<dbReference type="PROSITE" id="PS51352">
    <property type="entry name" value="THIOREDOXIN_2"/>
    <property type="match status" value="1"/>
</dbReference>
<name>A0A136KFX7_9BACT</name>
<dbReference type="EC" id="1.11.1.24" evidence="3"/>
<feature type="active site" description="Cysteine sulfenic acid (-SOH) intermediate; for peroxidase activity" evidence="12">
    <location>
        <position position="44"/>
    </location>
</feature>
<evidence type="ECO:0000256" key="9">
    <source>
        <dbReference type="ARBA" id="ARBA00032824"/>
    </source>
</evidence>
<evidence type="ECO:0000256" key="7">
    <source>
        <dbReference type="ARBA" id="ARBA00023157"/>
    </source>
</evidence>
<comment type="catalytic activity">
    <reaction evidence="11">
        <text>a hydroperoxide + [thioredoxin]-dithiol = an alcohol + [thioredoxin]-disulfide + H2O</text>
        <dbReference type="Rhea" id="RHEA:62620"/>
        <dbReference type="Rhea" id="RHEA-COMP:10698"/>
        <dbReference type="Rhea" id="RHEA-COMP:10700"/>
        <dbReference type="ChEBI" id="CHEBI:15377"/>
        <dbReference type="ChEBI" id="CHEBI:29950"/>
        <dbReference type="ChEBI" id="CHEBI:30879"/>
        <dbReference type="ChEBI" id="CHEBI:35924"/>
        <dbReference type="ChEBI" id="CHEBI:50058"/>
        <dbReference type="EC" id="1.11.1.24"/>
    </reaction>
</comment>
<evidence type="ECO:0000256" key="1">
    <source>
        <dbReference type="ARBA" id="ARBA00003330"/>
    </source>
</evidence>
<dbReference type="GO" id="GO:0005737">
    <property type="term" value="C:cytoplasm"/>
    <property type="evidence" value="ECO:0007669"/>
    <property type="project" value="TreeGrafter"/>
</dbReference>
<evidence type="ECO:0000256" key="3">
    <source>
        <dbReference type="ARBA" id="ARBA00013017"/>
    </source>
</evidence>
<sequence length="156" mass="17556">MLQAGDKAPLDIQLDTESQPRKLRDLLGTYTVLYFYPKDNTPGCTVQACSLRDYKEEITKAGAQIIGVSKDGIKSHKNFREKHNLNFELWSDTDTELMKAFGTLVEKSMFGKKYLGTKRSTFLISPEGTIIKVWPDADPKDHGLEILTALKQETAT</sequence>
<organism evidence="14 15">
    <name type="scientific">candidate division WS6 bacterium OLB21</name>
    <dbReference type="NCBI Taxonomy" id="1617427"/>
    <lineage>
        <taxon>Bacteria</taxon>
        <taxon>Candidatus Dojkabacteria</taxon>
    </lineage>
</organism>
<dbReference type="Gene3D" id="3.40.30.10">
    <property type="entry name" value="Glutaredoxin"/>
    <property type="match status" value="1"/>
</dbReference>
<keyword evidence="7" id="KW-1015">Disulfide bond</keyword>
<dbReference type="AlphaFoldDB" id="A0A136KFX7"/>
<gene>
    <name evidence="14" type="primary">bcp</name>
    <name evidence="14" type="ORF">UZ20_WS6002000854</name>
</gene>
<reference evidence="14 15" key="1">
    <citation type="submission" date="2015-02" db="EMBL/GenBank/DDBJ databases">
        <title>Improved understanding of the partial-nitritation anammox process through 23 genomes representing the majority of the microbial community.</title>
        <authorList>
            <person name="Speth D.R."/>
            <person name="In T Zandt M."/>
            <person name="Guerrero Cruz S."/>
            <person name="Jetten M.S."/>
            <person name="Dutilh B.E."/>
        </authorList>
    </citation>
    <scope>NUCLEOTIDE SEQUENCE [LARGE SCALE GENOMIC DNA]</scope>
    <source>
        <strain evidence="14">OLB21</strain>
    </source>
</reference>
<evidence type="ECO:0000259" key="13">
    <source>
        <dbReference type="PROSITE" id="PS51352"/>
    </source>
</evidence>
<comment type="function">
    <text evidence="1">Thiol-specific peroxidase that catalyzes the reduction of hydrogen peroxide and organic hydroperoxides to water and alcohols, respectively. Plays a role in cell protection against oxidative stress by detoxifying peroxides and as sensor of hydrogen peroxide-mediated signaling events.</text>
</comment>
<dbReference type="GO" id="GO:0008379">
    <property type="term" value="F:thioredoxin peroxidase activity"/>
    <property type="evidence" value="ECO:0007669"/>
    <property type="project" value="TreeGrafter"/>
</dbReference>
<dbReference type="InterPro" id="IPR013766">
    <property type="entry name" value="Thioredoxin_domain"/>
</dbReference>
<comment type="subunit">
    <text evidence="2">Monomer.</text>
</comment>
<evidence type="ECO:0000256" key="8">
    <source>
        <dbReference type="ARBA" id="ARBA00023284"/>
    </source>
</evidence>
<dbReference type="CDD" id="cd03017">
    <property type="entry name" value="PRX_BCP"/>
    <property type="match status" value="1"/>
</dbReference>
<dbReference type="PATRIC" id="fig|1617427.3.peg.888"/>
<dbReference type="EMBL" id="JYPD01000025">
    <property type="protein sequence ID" value="KXK08325.1"/>
    <property type="molecule type" value="Genomic_DNA"/>
</dbReference>
<keyword evidence="5" id="KW-0049">Antioxidant</keyword>
<evidence type="ECO:0000256" key="11">
    <source>
        <dbReference type="ARBA" id="ARBA00049091"/>
    </source>
</evidence>
<keyword evidence="6 14" id="KW-0560">Oxidoreductase</keyword>
<comment type="caution">
    <text evidence="14">The sequence shown here is derived from an EMBL/GenBank/DDBJ whole genome shotgun (WGS) entry which is preliminary data.</text>
</comment>
<evidence type="ECO:0000256" key="10">
    <source>
        <dbReference type="ARBA" id="ARBA00038489"/>
    </source>
</evidence>
<comment type="similarity">
    <text evidence="10">Belongs to the peroxiredoxin family. BCP/PrxQ subfamily.</text>
</comment>
<dbReference type="PIRSF" id="PIRSF000239">
    <property type="entry name" value="AHPC"/>
    <property type="match status" value="1"/>
</dbReference>
<dbReference type="InterPro" id="IPR036249">
    <property type="entry name" value="Thioredoxin-like_sf"/>
</dbReference>
<dbReference type="Pfam" id="PF00578">
    <property type="entry name" value="AhpC-TSA"/>
    <property type="match status" value="1"/>
</dbReference>
<evidence type="ECO:0000313" key="14">
    <source>
        <dbReference type="EMBL" id="KXK08325.1"/>
    </source>
</evidence>
<evidence type="ECO:0000256" key="12">
    <source>
        <dbReference type="PIRSR" id="PIRSR000239-1"/>
    </source>
</evidence>
<dbReference type="PANTHER" id="PTHR42801">
    <property type="entry name" value="THIOREDOXIN-DEPENDENT PEROXIDE REDUCTASE"/>
    <property type="match status" value="1"/>
</dbReference>
<protein>
    <recommendedName>
        <fullName evidence="3">thioredoxin-dependent peroxiredoxin</fullName>
        <ecNumber evidence="3">1.11.1.24</ecNumber>
    </recommendedName>
    <alternativeName>
        <fullName evidence="9">Thioredoxin peroxidase</fullName>
    </alternativeName>
</protein>
<dbReference type="InterPro" id="IPR024706">
    <property type="entry name" value="Peroxiredoxin_AhpC-typ"/>
</dbReference>
<dbReference type="GO" id="GO:0045454">
    <property type="term" value="P:cell redox homeostasis"/>
    <property type="evidence" value="ECO:0007669"/>
    <property type="project" value="TreeGrafter"/>
</dbReference>
<dbReference type="FunFam" id="3.40.30.10:FF:000007">
    <property type="entry name" value="Thioredoxin-dependent thiol peroxidase"/>
    <property type="match status" value="1"/>
</dbReference>
<keyword evidence="4 14" id="KW-0575">Peroxidase</keyword>
<keyword evidence="8" id="KW-0676">Redox-active center</keyword>
<feature type="domain" description="Thioredoxin" evidence="13">
    <location>
        <begin position="2"/>
        <end position="152"/>
    </location>
</feature>
<dbReference type="SUPFAM" id="SSF52833">
    <property type="entry name" value="Thioredoxin-like"/>
    <property type="match status" value="1"/>
</dbReference>
<dbReference type="GO" id="GO:0034599">
    <property type="term" value="P:cellular response to oxidative stress"/>
    <property type="evidence" value="ECO:0007669"/>
    <property type="project" value="TreeGrafter"/>
</dbReference>
<dbReference type="Proteomes" id="UP000070449">
    <property type="component" value="Unassembled WGS sequence"/>
</dbReference>
<evidence type="ECO:0000313" key="15">
    <source>
        <dbReference type="Proteomes" id="UP000070449"/>
    </source>
</evidence>
<evidence type="ECO:0000256" key="6">
    <source>
        <dbReference type="ARBA" id="ARBA00023002"/>
    </source>
</evidence>
<proteinExistence type="inferred from homology"/>
<evidence type="ECO:0000256" key="5">
    <source>
        <dbReference type="ARBA" id="ARBA00022862"/>
    </source>
</evidence>
<dbReference type="InterPro" id="IPR050924">
    <property type="entry name" value="Peroxiredoxin_BCP/PrxQ"/>
</dbReference>
<evidence type="ECO:0000256" key="2">
    <source>
        <dbReference type="ARBA" id="ARBA00011245"/>
    </source>
</evidence>
<dbReference type="InterPro" id="IPR000866">
    <property type="entry name" value="AhpC/TSA"/>
</dbReference>
<dbReference type="PANTHER" id="PTHR42801:SF4">
    <property type="entry name" value="AHPC_TSA FAMILY PROTEIN"/>
    <property type="match status" value="1"/>
</dbReference>
<dbReference type="STRING" id="1617427.UZ20_WS6002000854"/>
<accession>A0A136KFX7</accession>